<name>A0A381NJX9_9ZZZZ</name>
<reference evidence="1" key="1">
    <citation type="submission" date="2018-05" db="EMBL/GenBank/DDBJ databases">
        <authorList>
            <person name="Lanie J.A."/>
            <person name="Ng W.-L."/>
            <person name="Kazmierczak K.M."/>
            <person name="Andrzejewski T.M."/>
            <person name="Davidsen T.M."/>
            <person name="Wayne K.J."/>
            <person name="Tettelin H."/>
            <person name="Glass J.I."/>
            <person name="Rusch D."/>
            <person name="Podicherti R."/>
            <person name="Tsui H.-C.T."/>
            <person name="Winkler M.E."/>
        </authorList>
    </citation>
    <scope>NUCLEOTIDE SEQUENCE</scope>
</reference>
<dbReference type="EMBL" id="UINC01000388">
    <property type="protein sequence ID" value="SUZ54424.1"/>
    <property type="molecule type" value="Genomic_DNA"/>
</dbReference>
<gene>
    <name evidence="1" type="ORF">METZ01_LOCUS7278</name>
</gene>
<proteinExistence type="predicted"/>
<protein>
    <submittedName>
        <fullName evidence="1">Uncharacterized protein</fullName>
    </submittedName>
</protein>
<sequence>MTFIEKIYEENKAILIIYIVETVYIY</sequence>
<dbReference type="AlphaFoldDB" id="A0A381NJX9"/>
<evidence type="ECO:0000313" key="1">
    <source>
        <dbReference type="EMBL" id="SUZ54424.1"/>
    </source>
</evidence>
<organism evidence="1">
    <name type="scientific">marine metagenome</name>
    <dbReference type="NCBI Taxonomy" id="408172"/>
    <lineage>
        <taxon>unclassified sequences</taxon>
        <taxon>metagenomes</taxon>
        <taxon>ecological metagenomes</taxon>
    </lineage>
</organism>
<accession>A0A381NJX9</accession>